<organism evidence="1 2">
    <name type="scientific">Schistosoma mattheei</name>
    <dbReference type="NCBI Taxonomy" id="31246"/>
    <lineage>
        <taxon>Eukaryota</taxon>
        <taxon>Metazoa</taxon>
        <taxon>Spiralia</taxon>
        <taxon>Lophotrochozoa</taxon>
        <taxon>Platyhelminthes</taxon>
        <taxon>Trematoda</taxon>
        <taxon>Digenea</taxon>
        <taxon>Strigeidida</taxon>
        <taxon>Schistosomatoidea</taxon>
        <taxon>Schistosomatidae</taxon>
        <taxon>Schistosoma</taxon>
    </lineage>
</organism>
<protein>
    <submittedName>
        <fullName evidence="1">Uncharacterized protein</fullName>
    </submittedName>
</protein>
<evidence type="ECO:0000313" key="1">
    <source>
        <dbReference type="EMBL" id="VDP62693.1"/>
    </source>
</evidence>
<keyword evidence="2" id="KW-1185">Reference proteome</keyword>
<reference evidence="1 2" key="1">
    <citation type="submission" date="2018-11" db="EMBL/GenBank/DDBJ databases">
        <authorList>
            <consortium name="Pathogen Informatics"/>
        </authorList>
    </citation>
    <scope>NUCLEOTIDE SEQUENCE [LARGE SCALE GENOMIC DNA]</scope>
    <source>
        <strain>Denwood</strain>
        <strain evidence="2">Zambia</strain>
    </source>
</reference>
<dbReference type="AlphaFoldDB" id="A0A3P8IYI1"/>
<proteinExistence type="predicted"/>
<accession>A0A3P8IYI1</accession>
<sequence length="83" mass="9730">MTAAVLKQLFHIGLKYYLKIDSIVYNVRKSLYRKLNLNELTFDSLEIVTGYNNYEIVDQATINNAIRNQQKIIDFLNYIILSV</sequence>
<dbReference type="EMBL" id="UZAL01033128">
    <property type="protein sequence ID" value="VDP62693.1"/>
    <property type="molecule type" value="Genomic_DNA"/>
</dbReference>
<evidence type="ECO:0000313" key="2">
    <source>
        <dbReference type="Proteomes" id="UP000269396"/>
    </source>
</evidence>
<gene>
    <name evidence="1" type="ORF">SMTD_LOCUS13080</name>
</gene>
<name>A0A3P8IYI1_9TREM</name>
<dbReference type="Proteomes" id="UP000269396">
    <property type="component" value="Unassembled WGS sequence"/>
</dbReference>